<name>A0ABR2T5H6_9ROSI</name>
<keyword evidence="3" id="KW-1185">Reference proteome</keyword>
<dbReference type="InterPro" id="IPR012337">
    <property type="entry name" value="RNaseH-like_sf"/>
</dbReference>
<evidence type="ECO:0000259" key="1">
    <source>
        <dbReference type="Pfam" id="PF13456"/>
    </source>
</evidence>
<sequence length="240" mass="26237">MCLLNARFSYGAYSTTMYLLLKVYSKGELMLETLALCEEAADSTNHFLRGCTFTRSLLNALHVLIPYSHQQQDSKVWLANFLTSSNGKGRVLIVLSYWLSCHCPTPFSIPPTQAAWCPPAKGIIKLNFDASLNISTKSSISGVVARNSLGLIVVACAISHFGSDNAFVAEARACEDAINLAINFGLHSIQVEGDSLTVIKKQGNQAAHALAQEGLHLLLLRYRIEEAPSVVEQIALRDIR</sequence>
<gene>
    <name evidence="2" type="ORF">V6N11_056799</name>
</gene>
<reference evidence="2 3" key="1">
    <citation type="journal article" date="2024" name="G3 (Bethesda)">
        <title>Genome assembly of Hibiscus sabdariffa L. provides insights into metabolisms of medicinal natural products.</title>
        <authorList>
            <person name="Kim T."/>
        </authorList>
    </citation>
    <scope>NUCLEOTIDE SEQUENCE [LARGE SCALE GENOMIC DNA]</scope>
    <source>
        <strain evidence="2">TK-2024</strain>
        <tissue evidence="2">Old leaves</tissue>
    </source>
</reference>
<dbReference type="Pfam" id="PF13456">
    <property type="entry name" value="RVT_3"/>
    <property type="match status" value="1"/>
</dbReference>
<organism evidence="2 3">
    <name type="scientific">Hibiscus sabdariffa</name>
    <name type="common">roselle</name>
    <dbReference type="NCBI Taxonomy" id="183260"/>
    <lineage>
        <taxon>Eukaryota</taxon>
        <taxon>Viridiplantae</taxon>
        <taxon>Streptophyta</taxon>
        <taxon>Embryophyta</taxon>
        <taxon>Tracheophyta</taxon>
        <taxon>Spermatophyta</taxon>
        <taxon>Magnoliopsida</taxon>
        <taxon>eudicotyledons</taxon>
        <taxon>Gunneridae</taxon>
        <taxon>Pentapetalae</taxon>
        <taxon>rosids</taxon>
        <taxon>malvids</taxon>
        <taxon>Malvales</taxon>
        <taxon>Malvaceae</taxon>
        <taxon>Malvoideae</taxon>
        <taxon>Hibiscus</taxon>
    </lineage>
</organism>
<dbReference type="PANTHER" id="PTHR47074">
    <property type="entry name" value="BNAC02G40300D PROTEIN"/>
    <property type="match status" value="1"/>
</dbReference>
<evidence type="ECO:0000313" key="3">
    <source>
        <dbReference type="Proteomes" id="UP001396334"/>
    </source>
</evidence>
<feature type="domain" description="RNase H type-1" evidence="1">
    <location>
        <begin position="127"/>
        <end position="202"/>
    </location>
</feature>
<dbReference type="SUPFAM" id="SSF53098">
    <property type="entry name" value="Ribonuclease H-like"/>
    <property type="match status" value="1"/>
</dbReference>
<dbReference type="PANTHER" id="PTHR47074:SF61">
    <property type="entry name" value="RNASE H TYPE-1 DOMAIN-CONTAINING PROTEIN"/>
    <property type="match status" value="1"/>
</dbReference>
<comment type="caution">
    <text evidence="2">The sequence shown here is derived from an EMBL/GenBank/DDBJ whole genome shotgun (WGS) entry which is preliminary data.</text>
</comment>
<evidence type="ECO:0000313" key="2">
    <source>
        <dbReference type="EMBL" id="KAK9032539.1"/>
    </source>
</evidence>
<dbReference type="EMBL" id="JBBPBN010000009">
    <property type="protein sequence ID" value="KAK9032539.1"/>
    <property type="molecule type" value="Genomic_DNA"/>
</dbReference>
<proteinExistence type="predicted"/>
<dbReference type="Proteomes" id="UP001396334">
    <property type="component" value="Unassembled WGS sequence"/>
</dbReference>
<dbReference type="InterPro" id="IPR002156">
    <property type="entry name" value="RNaseH_domain"/>
</dbReference>
<dbReference type="InterPro" id="IPR052929">
    <property type="entry name" value="RNase_H-like_EbsB-rel"/>
</dbReference>
<accession>A0ABR2T5H6</accession>
<protein>
    <recommendedName>
        <fullName evidence="1">RNase H type-1 domain-containing protein</fullName>
    </recommendedName>
</protein>